<protein>
    <submittedName>
        <fullName evidence="4">CocE/NonD family hydrolase</fullName>
    </submittedName>
</protein>
<dbReference type="AlphaFoldDB" id="A0A7S7NVP0"/>
<dbReference type="Proteomes" id="UP000593892">
    <property type="component" value="Chromosome"/>
</dbReference>
<dbReference type="InterPro" id="IPR013736">
    <property type="entry name" value="Xaa-Pro_dipept_C"/>
</dbReference>
<dbReference type="SUPFAM" id="SSF53474">
    <property type="entry name" value="alpha/beta-Hydrolases"/>
    <property type="match status" value="1"/>
</dbReference>
<evidence type="ECO:0000313" key="5">
    <source>
        <dbReference type="Proteomes" id="UP000593892"/>
    </source>
</evidence>
<dbReference type="NCBIfam" id="TIGR00976">
    <property type="entry name" value="CocE_NonD"/>
    <property type="match status" value="1"/>
</dbReference>
<dbReference type="InterPro" id="IPR029058">
    <property type="entry name" value="AB_hydrolase_fold"/>
</dbReference>
<keyword evidence="2" id="KW-0732">Signal</keyword>
<name>A0A7S7NVP0_PALFE</name>
<dbReference type="InterPro" id="IPR008979">
    <property type="entry name" value="Galactose-bd-like_sf"/>
</dbReference>
<evidence type="ECO:0000313" key="4">
    <source>
        <dbReference type="EMBL" id="QOY90600.1"/>
    </source>
</evidence>
<keyword evidence="1 4" id="KW-0378">Hydrolase</keyword>
<reference evidence="4 5" key="1">
    <citation type="submission" date="2020-10" db="EMBL/GenBank/DDBJ databases">
        <title>Complete genome sequence of Paludibaculum fermentans P105T, a facultatively anaerobic acidobacterium capable of dissimilatory Fe(III) reduction.</title>
        <authorList>
            <person name="Dedysh S.N."/>
            <person name="Beletsky A.V."/>
            <person name="Kulichevskaya I.S."/>
            <person name="Mardanov A.V."/>
            <person name="Ravin N.V."/>
        </authorList>
    </citation>
    <scope>NUCLEOTIDE SEQUENCE [LARGE SCALE GENOMIC DNA]</scope>
    <source>
        <strain evidence="4 5">P105</strain>
    </source>
</reference>
<evidence type="ECO:0000256" key="2">
    <source>
        <dbReference type="SAM" id="SignalP"/>
    </source>
</evidence>
<dbReference type="GO" id="GO:0008239">
    <property type="term" value="F:dipeptidyl-peptidase activity"/>
    <property type="evidence" value="ECO:0007669"/>
    <property type="project" value="InterPro"/>
</dbReference>
<dbReference type="EMBL" id="CP063849">
    <property type="protein sequence ID" value="QOY90600.1"/>
    <property type="molecule type" value="Genomic_DNA"/>
</dbReference>
<evidence type="ECO:0000259" key="3">
    <source>
        <dbReference type="SMART" id="SM00939"/>
    </source>
</evidence>
<dbReference type="KEGG" id="pfer:IRI77_11820"/>
<dbReference type="RefSeq" id="WP_194452260.1">
    <property type="nucleotide sequence ID" value="NZ_CP063849.1"/>
</dbReference>
<dbReference type="Pfam" id="PF02129">
    <property type="entry name" value="Peptidase_S15"/>
    <property type="match status" value="1"/>
</dbReference>
<dbReference type="SUPFAM" id="SSF49785">
    <property type="entry name" value="Galactose-binding domain-like"/>
    <property type="match status" value="1"/>
</dbReference>
<feature type="domain" description="Xaa-Pro dipeptidyl-peptidase C-terminal" evidence="3">
    <location>
        <begin position="347"/>
        <end position="606"/>
    </location>
</feature>
<keyword evidence="5" id="KW-1185">Reference proteome</keyword>
<dbReference type="Pfam" id="PF08530">
    <property type="entry name" value="PepX_C"/>
    <property type="match status" value="1"/>
</dbReference>
<dbReference type="Gene3D" id="3.40.50.1820">
    <property type="entry name" value="alpha/beta hydrolase"/>
    <property type="match status" value="1"/>
</dbReference>
<sequence>MRTFICLLFAALTLSAQGVATLRESYTKYEFKVPMRDGKRLHTAVYVPKDSSRTYPFLMQRTPYSCSPYGIENYPERLGPSEQFTKSGYIFVCQDVRGRYESEGVFLEMRPHGGTLSESTDTYDTVEWLLKNVKGNNGKAGILGISYPGFYAAAAIPGAHPALVAASPQAPMIDLFRGDDSFHNGAFMLAANFGFYRFFYEHKEPQRPAAERNAGFQFGTSDHYAYYLGLGPLANSNEKYFRFENPYWTANLKHTSYDEFWKTRSLEPHIHDTTPAILAVGGWFDAEDLQGPLRLARTATAHQPKAPVTLVMGPWVHGGWARGDGSSLGPVRFDVKTGEFFREKIQFPFFEYFLKGKGEWKPPAAWAFATGSNEWHSYDVWPPRGAEKKTLYFQAGGKLGFEPPADPAAFDAYISDPAKPVPFTSFVASGVPQTYMVDDQRHASSRPDVLTYQSEPLEEAITLGGPLDVHLFASTSGTDSDFVVKLIDVYPADAPDPTPNPTNIRMGGYQQLVRGEPFRGRFYKSMEKPEALPANQFVKIEYVMPDILHTFKRGHRIMVQVQSSWFPLVDRNPQKFVPNIPDAHADDFIKATQRIARQAGMASGLDVLVIR</sequence>
<accession>A0A7S7NVP0</accession>
<feature type="chain" id="PRO_5032756251" evidence="2">
    <location>
        <begin position="21"/>
        <end position="611"/>
    </location>
</feature>
<dbReference type="InterPro" id="IPR000383">
    <property type="entry name" value="Xaa-Pro-like_dom"/>
</dbReference>
<feature type="signal peptide" evidence="2">
    <location>
        <begin position="1"/>
        <end position="20"/>
    </location>
</feature>
<proteinExistence type="predicted"/>
<dbReference type="Gene3D" id="2.60.120.260">
    <property type="entry name" value="Galactose-binding domain-like"/>
    <property type="match status" value="1"/>
</dbReference>
<dbReference type="SMART" id="SM00939">
    <property type="entry name" value="PepX_C"/>
    <property type="match status" value="1"/>
</dbReference>
<dbReference type="Gene3D" id="1.10.3020.10">
    <property type="entry name" value="alpha-amino acid ester hydrolase ( Helical cap domain)"/>
    <property type="match status" value="1"/>
</dbReference>
<dbReference type="InterPro" id="IPR005674">
    <property type="entry name" value="CocE/Ser_esterase"/>
</dbReference>
<organism evidence="4 5">
    <name type="scientific">Paludibaculum fermentans</name>
    <dbReference type="NCBI Taxonomy" id="1473598"/>
    <lineage>
        <taxon>Bacteria</taxon>
        <taxon>Pseudomonadati</taxon>
        <taxon>Acidobacteriota</taxon>
        <taxon>Terriglobia</taxon>
        <taxon>Bryobacterales</taxon>
        <taxon>Bryobacteraceae</taxon>
        <taxon>Paludibaculum</taxon>
    </lineage>
</organism>
<gene>
    <name evidence="4" type="ORF">IRI77_11820</name>
</gene>
<evidence type="ECO:0000256" key="1">
    <source>
        <dbReference type="ARBA" id="ARBA00022801"/>
    </source>
</evidence>